<reference evidence="1 2" key="1">
    <citation type="submission" date="2018-11" db="EMBL/GenBank/DDBJ databases">
        <title>The genome draft of YIM 96095.</title>
        <authorList>
            <person name="Tang S.-K."/>
            <person name="Chunyu W.-X."/>
            <person name="Feng Y.-Z."/>
        </authorList>
    </citation>
    <scope>NUCLEOTIDE SEQUENCE [LARGE SCALE GENOMIC DNA]</scope>
    <source>
        <strain evidence="1 2">YIM 96095</strain>
    </source>
</reference>
<dbReference type="AlphaFoldDB" id="A0A3N0EI40"/>
<dbReference type="EMBL" id="RJMB01000001">
    <property type="protein sequence ID" value="RNL87491.1"/>
    <property type="molecule type" value="Genomic_DNA"/>
</dbReference>
<protein>
    <recommendedName>
        <fullName evidence="3">DUF3052 domain-containing protein</fullName>
    </recommendedName>
</protein>
<evidence type="ECO:0000313" key="1">
    <source>
        <dbReference type="EMBL" id="RNL87491.1"/>
    </source>
</evidence>
<sequence>MKEDPSATVARKMGVRAGARAHFAHAPPEVLRGMGLPELDVSGELDGEFDYLHLFVTTQDAMRRAFPELKEHLRRDGMMWVSWPKRGRLGTDLNMRSVIRIGYGFGLVESVCLRVDAVWAGLKFTRPKPGKTYRNSYGTLPDAGDPQGSGS</sequence>
<comment type="caution">
    <text evidence="1">The sequence shown here is derived from an EMBL/GenBank/DDBJ whole genome shotgun (WGS) entry which is preliminary data.</text>
</comment>
<proteinExistence type="predicted"/>
<accession>A0A3N0EI40</accession>
<dbReference type="Proteomes" id="UP000269198">
    <property type="component" value="Unassembled WGS sequence"/>
</dbReference>
<name>A0A3N0EI40_9ACTN</name>
<evidence type="ECO:0008006" key="3">
    <source>
        <dbReference type="Google" id="ProtNLM"/>
    </source>
</evidence>
<gene>
    <name evidence="1" type="ORF">EFW17_01370</name>
</gene>
<evidence type="ECO:0000313" key="2">
    <source>
        <dbReference type="Proteomes" id="UP000269198"/>
    </source>
</evidence>
<organism evidence="1 2">
    <name type="scientific">Halostreptopolyspora alba</name>
    <dbReference type="NCBI Taxonomy" id="2487137"/>
    <lineage>
        <taxon>Bacteria</taxon>
        <taxon>Bacillati</taxon>
        <taxon>Actinomycetota</taxon>
        <taxon>Actinomycetes</taxon>
        <taxon>Streptosporangiales</taxon>
        <taxon>Nocardiopsidaceae</taxon>
        <taxon>Halostreptopolyspora</taxon>
    </lineage>
</organism>
<keyword evidence="2" id="KW-1185">Reference proteome</keyword>
<dbReference type="RefSeq" id="WP_123199356.1">
    <property type="nucleotide sequence ID" value="NZ_RJMB01000001.1"/>
</dbReference>
<dbReference type="OrthoDB" id="9800461at2"/>